<dbReference type="PANTHER" id="PTHR30033:SF1">
    <property type="entry name" value="FLAGELLAR HOOK-ASSOCIATED PROTEIN 1"/>
    <property type="match status" value="1"/>
</dbReference>
<dbReference type="GO" id="GO:0005576">
    <property type="term" value="C:extracellular region"/>
    <property type="evidence" value="ECO:0007669"/>
    <property type="project" value="UniProtKB-SubCell"/>
</dbReference>
<dbReference type="NCBIfam" id="TIGR02492">
    <property type="entry name" value="flgK_ends"/>
    <property type="match status" value="1"/>
</dbReference>
<evidence type="ECO:0000256" key="4">
    <source>
        <dbReference type="ARBA" id="ARBA00016244"/>
    </source>
</evidence>
<evidence type="ECO:0000313" key="10">
    <source>
        <dbReference type="EMBL" id="SHI81941.1"/>
    </source>
</evidence>
<keyword evidence="10" id="KW-0966">Cell projection</keyword>
<accession>A0A1M6E922</accession>
<dbReference type="Pfam" id="PF06429">
    <property type="entry name" value="Flg_bbr_C"/>
    <property type="match status" value="1"/>
</dbReference>
<evidence type="ECO:0000256" key="5">
    <source>
        <dbReference type="ARBA" id="ARBA00022525"/>
    </source>
</evidence>
<evidence type="ECO:0000313" key="11">
    <source>
        <dbReference type="Proteomes" id="UP000324781"/>
    </source>
</evidence>
<dbReference type="RefSeq" id="WP_149678231.1">
    <property type="nucleotide sequence ID" value="NZ_FQZP01000011.1"/>
</dbReference>
<dbReference type="OrthoDB" id="9802553at2"/>
<dbReference type="AlphaFoldDB" id="A0A1M6E922"/>
<organism evidence="10 11">
    <name type="scientific">Thermoclostridium caenicola</name>
    <dbReference type="NCBI Taxonomy" id="659425"/>
    <lineage>
        <taxon>Bacteria</taxon>
        <taxon>Bacillati</taxon>
        <taxon>Bacillota</taxon>
        <taxon>Clostridia</taxon>
        <taxon>Eubacteriales</taxon>
        <taxon>Oscillospiraceae</taxon>
        <taxon>Thermoclostridium</taxon>
    </lineage>
</organism>
<keyword evidence="6 7" id="KW-0975">Bacterial flagellum</keyword>
<reference evidence="10 11" key="1">
    <citation type="submission" date="2016-11" db="EMBL/GenBank/DDBJ databases">
        <authorList>
            <person name="Varghese N."/>
            <person name="Submissions S."/>
        </authorList>
    </citation>
    <scope>NUCLEOTIDE SEQUENCE [LARGE SCALE GENOMIC DNA]</scope>
    <source>
        <strain evidence="10 11">DSM 19027</strain>
    </source>
</reference>
<protein>
    <recommendedName>
        <fullName evidence="4 7">Flagellar hook-associated protein 1</fullName>
        <shortName evidence="7">HAP1</shortName>
    </recommendedName>
</protein>
<keyword evidence="5 7" id="KW-0964">Secreted</keyword>
<dbReference type="Pfam" id="PF22638">
    <property type="entry name" value="FlgK_D1"/>
    <property type="match status" value="1"/>
</dbReference>
<evidence type="ECO:0000256" key="1">
    <source>
        <dbReference type="ARBA" id="ARBA00004365"/>
    </source>
</evidence>
<dbReference type="InterPro" id="IPR002371">
    <property type="entry name" value="FlgK"/>
</dbReference>
<dbReference type="GO" id="GO:0044780">
    <property type="term" value="P:bacterial-type flagellum assembly"/>
    <property type="evidence" value="ECO:0007669"/>
    <property type="project" value="InterPro"/>
</dbReference>
<feature type="domain" description="Flagellar hook-associated protein FlgK helical" evidence="9">
    <location>
        <begin position="100"/>
        <end position="341"/>
    </location>
</feature>
<dbReference type="EMBL" id="FQZP01000011">
    <property type="protein sequence ID" value="SHI81941.1"/>
    <property type="molecule type" value="Genomic_DNA"/>
</dbReference>
<keyword evidence="10" id="KW-0282">Flagellum</keyword>
<evidence type="ECO:0000259" key="8">
    <source>
        <dbReference type="Pfam" id="PF06429"/>
    </source>
</evidence>
<gene>
    <name evidence="7" type="primary">flgK</name>
    <name evidence="10" type="ORF">SAMN05444373_101121</name>
</gene>
<dbReference type="SUPFAM" id="SSF64518">
    <property type="entry name" value="Phase 1 flagellin"/>
    <property type="match status" value="1"/>
</dbReference>
<comment type="subcellular location">
    <subcellularLocation>
        <location evidence="1 7">Bacterial flagellum</location>
    </subcellularLocation>
    <subcellularLocation>
        <location evidence="2 7">Secreted</location>
    </subcellularLocation>
</comment>
<comment type="similarity">
    <text evidence="3 7">Belongs to the flagella basal body rod proteins family.</text>
</comment>
<name>A0A1M6E922_9FIRM</name>
<sequence>MSNSAFLGMEIALRGLYSSQRGMATVSHNVDNTNTPGYSRQVVNQKAARPMLMAGRVGMVGMGSDVVSVDRIRDTYLDEKYWGEIQHFGEWYVKHTILLDLQAIYNEPSDSGFSKIISDFYDALQQLSTDPSSHSIRNAVKEKGIAVAKYFNSVAAHFDHLQEDLNNMVYAKVEEINTLADQIQKLNMQIYNFEVMGYTANDLRDQRTYLVDKLAQLVNCDAYEVETGYTLPNGMPEKRFVVAISGKALVDHGSVVHLKCVTREEKLNFEDIDNLYEVVWEDGNKLKIKSGELKGYLDMRDGNDGLPALNGSGNSPSCMGIPYYQRKMNEFVQVFARAFNEGIIDIDGDGVLNDADGHVDGYTLSGAPAGRFFTMLDDEGKPMSSDQFESEVYKYAEAKGVTASNFDKLVAGYGILTARNFSISFEIDSDPVENIAASDQAGEIGNNNNLLKLIEMRHNTHMFMEGTGEDFIKTLISTMGVDGQQASIYLGIQEGVVKQIEGRRQSISGVSLNEEMVNLVKYQQVYGAAAKMIQAYSEVLDILINRLGV</sequence>
<dbReference type="PRINTS" id="PR01005">
    <property type="entry name" value="FLGHOOKAP1"/>
</dbReference>
<dbReference type="Proteomes" id="UP000324781">
    <property type="component" value="Unassembled WGS sequence"/>
</dbReference>
<keyword evidence="11" id="KW-1185">Reference proteome</keyword>
<evidence type="ECO:0000259" key="9">
    <source>
        <dbReference type="Pfam" id="PF22638"/>
    </source>
</evidence>
<dbReference type="InterPro" id="IPR053927">
    <property type="entry name" value="FlgK_helical"/>
</dbReference>
<dbReference type="GO" id="GO:0005198">
    <property type="term" value="F:structural molecule activity"/>
    <property type="evidence" value="ECO:0007669"/>
    <property type="project" value="UniProtKB-UniRule"/>
</dbReference>
<proteinExistence type="inferred from homology"/>
<evidence type="ECO:0000256" key="2">
    <source>
        <dbReference type="ARBA" id="ARBA00004613"/>
    </source>
</evidence>
<evidence type="ECO:0000256" key="3">
    <source>
        <dbReference type="ARBA" id="ARBA00009677"/>
    </source>
</evidence>
<keyword evidence="10" id="KW-0969">Cilium</keyword>
<evidence type="ECO:0000256" key="6">
    <source>
        <dbReference type="ARBA" id="ARBA00023143"/>
    </source>
</evidence>
<dbReference type="InterPro" id="IPR010930">
    <property type="entry name" value="Flg_bb/hook_C_dom"/>
</dbReference>
<evidence type="ECO:0000256" key="7">
    <source>
        <dbReference type="RuleBase" id="RU362065"/>
    </source>
</evidence>
<dbReference type="PANTHER" id="PTHR30033">
    <property type="entry name" value="FLAGELLAR HOOK-ASSOCIATED PROTEIN 1"/>
    <property type="match status" value="1"/>
</dbReference>
<dbReference type="GO" id="GO:0009424">
    <property type="term" value="C:bacterial-type flagellum hook"/>
    <property type="evidence" value="ECO:0007669"/>
    <property type="project" value="UniProtKB-UniRule"/>
</dbReference>
<feature type="domain" description="Flagellar basal-body/hook protein C-terminal" evidence="8">
    <location>
        <begin position="507"/>
        <end position="545"/>
    </location>
</feature>